<dbReference type="Gene3D" id="3.30.70.270">
    <property type="match status" value="1"/>
</dbReference>
<reference evidence="5 6" key="1">
    <citation type="submission" date="2020-02" db="EMBL/GenBank/DDBJ databases">
        <authorList>
            <person name="Ferguson B K."/>
        </authorList>
    </citation>
    <scope>NUCLEOTIDE SEQUENCE [LARGE SCALE GENOMIC DNA]</scope>
</reference>
<dbReference type="AlphaFoldDB" id="A0A6H5J6H5"/>
<dbReference type="PROSITE" id="PS50994">
    <property type="entry name" value="INTEGRASE"/>
    <property type="match status" value="1"/>
</dbReference>
<dbReference type="PANTHER" id="PTHR37984:SF5">
    <property type="entry name" value="PROTEIN NYNRIN-LIKE"/>
    <property type="match status" value="1"/>
</dbReference>
<dbReference type="Pfam" id="PF17919">
    <property type="entry name" value="RT_RNaseH_2"/>
    <property type="match status" value="1"/>
</dbReference>
<evidence type="ECO:0000259" key="4">
    <source>
        <dbReference type="PROSITE" id="PS50994"/>
    </source>
</evidence>
<dbReference type="InterPro" id="IPR041588">
    <property type="entry name" value="Integrase_H2C2"/>
</dbReference>
<dbReference type="Gene3D" id="1.10.340.70">
    <property type="match status" value="1"/>
</dbReference>
<dbReference type="GO" id="GO:0015074">
    <property type="term" value="P:DNA integration"/>
    <property type="evidence" value="ECO:0007669"/>
    <property type="project" value="InterPro"/>
</dbReference>
<sequence>MPLGLRNSAQTFQRTMNYLLRDLDFVRCYQDDILVLSASPRTTSAAPTRAPYHLEACEAVRQLGEVPDRTLGGRFRRLPHLRARIRATSSQSRSDRSIPEALRLDTAATLYRHAEFLPPMLASRCRAHVSPHGSSPRTAEEKGEACMERSSRRGIRAHQAGYGFSGTISFLPSRPASCSAHRRLEYGYWCRVESAPRRRRLDAAGFFFSQKLSPTQQRYSTYDRELLAIFEAIKYFSEDTRGSKLHHHDRSSPSVLRPRAEVGQVLASTVTSARLHLALRCQDRLHARRRENPVADALSRIDAITMPTTLNSAQISAEQQRDEQLTHLRGKAKLKLHDVVIDGLSLVCVEQRNGLKPYLPESLRRQAFDTAHTLSHPSGRATVKRVALLYFWPSMSKDIVRWAKQCVPCQQSKVHRHNRAELGNFVTPDGRFDHVHIDIVKMPLHQGFQNCLTMIDRYTRWPQAIPIGDMSAQTVAKAFFHGWISFFGTPLTITTDQGAQFEGKLLAQLCKLVGAKHVHTSPYHPQANSMVERMHRTLKAALKCSPRHRGLSHFQASSSAYELPSKRTCKRRQRRWFSARRYAYPGSSSHDKNRTKRRRQSSFRLYGACQAIRPVPASRHVQHRPFVFKDLATSDYVFRRLDTILKPLEQPYTGPHRVIRRINERNFVVDVNGVAKTLSTISSSQPTWMSPTAEHHRQHRSSQLPRSLHQHGESPFHSLRKLPSPLGGEWLWRLKARHRTLAGRAVSWASRPASPAAESAPVDLSHLRTAAKREKKKAVKSLRA</sequence>
<dbReference type="Gene3D" id="3.30.420.10">
    <property type="entry name" value="Ribonuclease H-like superfamily/Ribonuclease H"/>
    <property type="match status" value="1"/>
</dbReference>
<dbReference type="InterPro" id="IPR050951">
    <property type="entry name" value="Retrovirus_Pol_polyprotein"/>
</dbReference>
<dbReference type="Proteomes" id="UP000479190">
    <property type="component" value="Unassembled WGS sequence"/>
</dbReference>
<dbReference type="EC" id="2.7.7.49" evidence="1"/>
<feature type="region of interest" description="Disordered" evidence="3">
    <location>
        <begin position="682"/>
        <end position="719"/>
    </location>
</feature>
<dbReference type="EMBL" id="CADCXV010001266">
    <property type="protein sequence ID" value="CAB0043071.1"/>
    <property type="molecule type" value="Genomic_DNA"/>
</dbReference>
<feature type="domain" description="Integrase catalytic" evidence="4">
    <location>
        <begin position="424"/>
        <end position="593"/>
    </location>
</feature>
<gene>
    <name evidence="5" type="ORF">TBRA_LOCUS14659</name>
</gene>
<dbReference type="SUPFAM" id="SSF53098">
    <property type="entry name" value="Ribonuclease H-like"/>
    <property type="match status" value="1"/>
</dbReference>
<dbReference type="InterPro" id="IPR043502">
    <property type="entry name" value="DNA/RNA_pol_sf"/>
</dbReference>
<feature type="non-terminal residue" evidence="5">
    <location>
        <position position="1"/>
    </location>
</feature>
<feature type="compositionally biased region" description="Basic and acidic residues" evidence="3">
    <location>
        <begin position="138"/>
        <end position="151"/>
    </location>
</feature>
<dbReference type="PANTHER" id="PTHR37984">
    <property type="entry name" value="PROTEIN CBG26694"/>
    <property type="match status" value="1"/>
</dbReference>
<feature type="region of interest" description="Disordered" evidence="3">
    <location>
        <begin position="749"/>
        <end position="784"/>
    </location>
</feature>
<evidence type="ECO:0000256" key="3">
    <source>
        <dbReference type="SAM" id="MobiDB-lite"/>
    </source>
</evidence>
<dbReference type="SUPFAM" id="SSF56672">
    <property type="entry name" value="DNA/RNA polymerases"/>
    <property type="match status" value="1"/>
</dbReference>
<dbReference type="OrthoDB" id="7695055at2759"/>
<dbReference type="GO" id="GO:0042575">
    <property type="term" value="C:DNA polymerase complex"/>
    <property type="evidence" value="ECO:0007669"/>
    <property type="project" value="UniProtKB-ARBA"/>
</dbReference>
<feature type="compositionally biased region" description="Basic residues" evidence="3">
    <location>
        <begin position="769"/>
        <end position="784"/>
    </location>
</feature>
<feature type="compositionally biased region" description="Low complexity" evidence="3">
    <location>
        <begin position="749"/>
        <end position="761"/>
    </location>
</feature>
<evidence type="ECO:0000256" key="2">
    <source>
        <dbReference type="ARBA" id="ARBA00023268"/>
    </source>
</evidence>
<name>A0A6H5J6H5_9HYME</name>
<evidence type="ECO:0000313" key="5">
    <source>
        <dbReference type="EMBL" id="CAB0043071.1"/>
    </source>
</evidence>
<dbReference type="InterPro" id="IPR036397">
    <property type="entry name" value="RNaseH_sf"/>
</dbReference>
<dbReference type="Pfam" id="PF17921">
    <property type="entry name" value="Integrase_H2C2"/>
    <property type="match status" value="1"/>
</dbReference>
<keyword evidence="2" id="KW-0511">Multifunctional enzyme</keyword>
<protein>
    <recommendedName>
        <fullName evidence="1">RNA-directed DNA polymerase</fullName>
        <ecNumber evidence="1">2.7.7.49</ecNumber>
    </recommendedName>
</protein>
<evidence type="ECO:0000313" key="6">
    <source>
        <dbReference type="Proteomes" id="UP000479190"/>
    </source>
</evidence>
<dbReference type="InterPro" id="IPR012337">
    <property type="entry name" value="RNaseH-like_sf"/>
</dbReference>
<dbReference type="InterPro" id="IPR043128">
    <property type="entry name" value="Rev_trsase/Diguanyl_cyclase"/>
</dbReference>
<feature type="region of interest" description="Disordered" evidence="3">
    <location>
        <begin position="127"/>
        <end position="152"/>
    </location>
</feature>
<keyword evidence="6" id="KW-1185">Reference proteome</keyword>
<accession>A0A6H5J6H5</accession>
<dbReference type="GO" id="GO:0003964">
    <property type="term" value="F:RNA-directed DNA polymerase activity"/>
    <property type="evidence" value="ECO:0007669"/>
    <property type="project" value="UniProtKB-EC"/>
</dbReference>
<evidence type="ECO:0000256" key="1">
    <source>
        <dbReference type="ARBA" id="ARBA00012493"/>
    </source>
</evidence>
<dbReference type="InterPro" id="IPR041577">
    <property type="entry name" value="RT_RNaseH_2"/>
</dbReference>
<organism evidence="5 6">
    <name type="scientific">Trichogramma brassicae</name>
    <dbReference type="NCBI Taxonomy" id="86971"/>
    <lineage>
        <taxon>Eukaryota</taxon>
        <taxon>Metazoa</taxon>
        <taxon>Ecdysozoa</taxon>
        <taxon>Arthropoda</taxon>
        <taxon>Hexapoda</taxon>
        <taxon>Insecta</taxon>
        <taxon>Pterygota</taxon>
        <taxon>Neoptera</taxon>
        <taxon>Endopterygota</taxon>
        <taxon>Hymenoptera</taxon>
        <taxon>Apocrita</taxon>
        <taxon>Proctotrupomorpha</taxon>
        <taxon>Chalcidoidea</taxon>
        <taxon>Trichogrammatidae</taxon>
        <taxon>Trichogramma</taxon>
    </lineage>
</organism>
<dbReference type="InterPro" id="IPR001584">
    <property type="entry name" value="Integrase_cat-core"/>
</dbReference>
<proteinExistence type="predicted"/>
<dbReference type="Pfam" id="PF00665">
    <property type="entry name" value="rve"/>
    <property type="match status" value="1"/>
</dbReference>
<dbReference type="GO" id="GO:0003676">
    <property type="term" value="F:nucleic acid binding"/>
    <property type="evidence" value="ECO:0007669"/>
    <property type="project" value="InterPro"/>
</dbReference>